<dbReference type="AlphaFoldDB" id="X0UY75"/>
<protein>
    <recommendedName>
        <fullName evidence="2">Creatinase N-terminal domain-containing protein</fullName>
    </recommendedName>
</protein>
<comment type="caution">
    <text evidence="1">The sequence shown here is derived from an EMBL/GenBank/DDBJ whole genome shotgun (WGS) entry which is preliminary data.</text>
</comment>
<feature type="non-terminal residue" evidence="1">
    <location>
        <position position="78"/>
    </location>
</feature>
<name>X0UY75_9ZZZZ</name>
<reference evidence="1" key="1">
    <citation type="journal article" date="2014" name="Front. Microbiol.">
        <title>High frequency of phylogenetically diverse reductive dehalogenase-homologous genes in deep subseafloor sedimentary metagenomes.</title>
        <authorList>
            <person name="Kawai M."/>
            <person name="Futagami T."/>
            <person name="Toyoda A."/>
            <person name="Takaki Y."/>
            <person name="Nishi S."/>
            <person name="Hori S."/>
            <person name="Arai W."/>
            <person name="Tsubouchi T."/>
            <person name="Morono Y."/>
            <person name="Uchiyama I."/>
            <person name="Ito T."/>
            <person name="Fujiyama A."/>
            <person name="Inagaki F."/>
            <person name="Takami H."/>
        </authorList>
    </citation>
    <scope>NUCLEOTIDE SEQUENCE</scope>
    <source>
        <strain evidence="1">Expedition CK06-06</strain>
    </source>
</reference>
<sequence length="78" mass="8680">MFGLHREKIINKVLESKVDCFLAVKYADNFYLTGFEIEGFWTIITGKDVTVLAPMLLCRQIMELTANCSIGAVCGSDS</sequence>
<proteinExistence type="predicted"/>
<accession>X0UY75</accession>
<dbReference type="EMBL" id="BARS01011755">
    <property type="protein sequence ID" value="GAF93385.1"/>
    <property type="molecule type" value="Genomic_DNA"/>
</dbReference>
<evidence type="ECO:0000313" key="1">
    <source>
        <dbReference type="EMBL" id="GAF93385.1"/>
    </source>
</evidence>
<evidence type="ECO:0008006" key="2">
    <source>
        <dbReference type="Google" id="ProtNLM"/>
    </source>
</evidence>
<gene>
    <name evidence="1" type="ORF">S01H1_21255</name>
</gene>
<dbReference type="SUPFAM" id="SSF53092">
    <property type="entry name" value="Creatinase/prolidase N-terminal domain"/>
    <property type="match status" value="1"/>
</dbReference>
<organism evidence="1">
    <name type="scientific">marine sediment metagenome</name>
    <dbReference type="NCBI Taxonomy" id="412755"/>
    <lineage>
        <taxon>unclassified sequences</taxon>
        <taxon>metagenomes</taxon>
        <taxon>ecological metagenomes</taxon>
    </lineage>
</organism>
<dbReference type="InterPro" id="IPR029149">
    <property type="entry name" value="Creatin/AminoP/Spt16_N"/>
</dbReference>